<dbReference type="EMBL" id="HBUF01208258">
    <property type="protein sequence ID" value="CAG6664644.1"/>
    <property type="molecule type" value="Transcribed_RNA"/>
</dbReference>
<dbReference type="AlphaFoldDB" id="A0A8D8S7Q1"/>
<dbReference type="EMBL" id="HBUF01208254">
    <property type="protein sequence ID" value="CAG6664632.1"/>
    <property type="molecule type" value="Transcribed_RNA"/>
</dbReference>
<reference evidence="1" key="1">
    <citation type="submission" date="2021-05" db="EMBL/GenBank/DDBJ databases">
        <authorList>
            <person name="Alioto T."/>
            <person name="Alioto T."/>
            <person name="Gomez Garrido J."/>
        </authorList>
    </citation>
    <scope>NUCLEOTIDE SEQUENCE</scope>
</reference>
<dbReference type="EMBL" id="HBUF01208255">
    <property type="protein sequence ID" value="CAG6664635.1"/>
    <property type="molecule type" value="Transcribed_RNA"/>
</dbReference>
<dbReference type="EMBL" id="HBUF01208251">
    <property type="protein sequence ID" value="CAG6664623.1"/>
    <property type="molecule type" value="Transcribed_RNA"/>
</dbReference>
<sequence length="99" mass="10606">MVFRAFAKFIAVEVPGTASEPLSGVICEASCTFGFFCSENFSPLDSGVDSSERPLFLEVRADSGSFSMAFALASAAGRPCLISHLNRFLAAPFIRFSLI</sequence>
<organism evidence="1">
    <name type="scientific">Cacopsylla melanoneura</name>
    <dbReference type="NCBI Taxonomy" id="428564"/>
    <lineage>
        <taxon>Eukaryota</taxon>
        <taxon>Metazoa</taxon>
        <taxon>Ecdysozoa</taxon>
        <taxon>Arthropoda</taxon>
        <taxon>Hexapoda</taxon>
        <taxon>Insecta</taxon>
        <taxon>Pterygota</taxon>
        <taxon>Neoptera</taxon>
        <taxon>Paraneoptera</taxon>
        <taxon>Hemiptera</taxon>
        <taxon>Sternorrhyncha</taxon>
        <taxon>Psylloidea</taxon>
        <taxon>Psyllidae</taxon>
        <taxon>Psyllinae</taxon>
        <taxon>Cacopsylla</taxon>
    </lineage>
</organism>
<dbReference type="EMBL" id="HBUF01208253">
    <property type="protein sequence ID" value="CAG6664629.1"/>
    <property type="molecule type" value="Transcribed_RNA"/>
</dbReference>
<accession>A0A8D8S7Q1</accession>
<proteinExistence type="predicted"/>
<evidence type="ECO:0000313" key="1">
    <source>
        <dbReference type="EMBL" id="CAG6664641.1"/>
    </source>
</evidence>
<dbReference type="EMBL" id="HBUF01208257">
    <property type="protein sequence ID" value="CAG6664641.1"/>
    <property type="molecule type" value="Transcribed_RNA"/>
</dbReference>
<dbReference type="EMBL" id="HBUF01208252">
    <property type="protein sequence ID" value="CAG6664626.1"/>
    <property type="molecule type" value="Transcribed_RNA"/>
</dbReference>
<dbReference type="EMBL" id="HBUF01208256">
    <property type="protein sequence ID" value="CAG6664638.1"/>
    <property type="molecule type" value="Transcribed_RNA"/>
</dbReference>
<protein>
    <submittedName>
        <fullName evidence="1">Uncharacterized protein</fullName>
    </submittedName>
</protein>
<name>A0A8D8S7Q1_9HEMI</name>